<feature type="chain" id="PRO_5007065569" evidence="4">
    <location>
        <begin position="23"/>
        <end position="148"/>
    </location>
</feature>
<dbReference type="GO" id="GO:0005549">
    <property type="term" value="F:odorant binding"/>
    <property type="evidence" value="ECO:0007669"/>
    <property type="project" value="InterPro"/>
</dbReference>
<dbReference type="SMART" id="SM00708">
    <property type="entry name" value="PhBP"/>
    <property type="match status" value="1"/>
</dbReference>
<dbReference type="InterPro" id="IPR006170">
    <property type="entry name" value="PBP/GOBP"/>
</dbReference>
<evidence type="ECO:0000256" key="4">
    <source>
        <dbReference type="SAM" id="SignalP"/>
    </source>
</evidence>
<name>A0A0X8DC64_BLAGE</name>
<dbReference type="GO" id="GO:0035275">
    <property type="term" value="F:dibutyl phthalate binding"/>
    <property type="evidence" value="ECO:0007669"/>
    <property type="project" value="TreeGrafter"/>
</dbReference>
<protein>
    <submittedName>
        <fullName evidence="5">Chemosensory protein</fullName>
    </submittedName>
</protein>
<dbReference type="AlphaFoldDB" id="A0A0X8DC64"/>
<dbReference type="GO" id="GO:0042048">
    <property type="term" value="P:olfactory behavior"/>
    <property type="evidence" value="ECO:0007669"/>
    <property type="project" value="TreeGrafter"/>
</dbReference>
<proteinExistence type="evidence at transcript level"/>
<dbReference type="EMBL" id="KT381652">
    <property type="protein sequence ID" value="AMA98143.1"/>
    <property type="molecule type" value="mRNA"/>
</dbReference>
<reference evidence="5" key="1">
    <citation type="submission" date="2015-08" db="EMBL/GenBank/DDBJ databases">
        <title>Transcriptome-Based Identification and Expression Profiles of Chemosensory Genes in German Cockroach, Blattella germanica.</title>
        <authorList>
            <person name="Niu D.-J."/>
        </authorList>
    </citation>
    <scope>NUCLEOTIDE SEQUENCE</scope>
</reference>
<dbReference type="CDD" id="cd23992">
    <property type="entry name" value="PBP_GOBP"/>
    <property type="match status" value="1"/>
</dbReference>
<dbReference type="GO" id="GO:0005576">
    <property type="term" value="C:extracellular region"/>
    <property type="evidence" value="ECO:0007669"/>
    <property type="project" value="UniProtKB-SubCell"/>
</dbReference>
<dbReference type="Pfam" id="PF01395">
    <property type="entry name" value="PBP_GOBP"/>
    <property type="match status" value="1"/>
</dbReference>
<dbReference type="SUPFAM" id="SSF47565">
    <property type="entry name" value="Insect pheromone/odorant-binding proteins"/>
    <property type="match status" value="1"/>
</dbReference>
<evidence type="ECO:0000256" key="3">
    <source>
        <dbReference type="ARBA" id="ARBA00022525"/>
    </source>
</evidence>
<dbReference type="FunFam" id="1.10.238.20:FF:000001">
    <property type="entry name" value="General odorant-binding protein lush"/>
    <property type="match status" value="1"/>
</dbReference>
<dbReference type="InterPro" id="IPR036728">
    <property type="entry name" value="PBP_GOBP_sf"/>
</dbReference>
<dbReference type="PANTHER" id="PTHR21364">
    <property type="entry name" value="GENERAL ODORANT-BINDING PROTEIN 19A"/>
    <property type="match status" value="1"/>
</dbReference>
<evidence type="ECO:0000256" key="2">
    <source>
        <dbReference type="ARBA" id="ARBA00008098"/>
    </source>
</evidence>
<keyword evidence="4" id="KW-0732">Signal</keyword>
<evidence type="ECO:0000313" key="5">
    <source>
        <dbReference type="EMBL" id="AMA98143.1"/>
    </source>
</evidence>
<keyword evidence="3" id="KW-0964">Secreted</keyword>
<accession>A0A0X8DC64</accession>
<evidence type="ECO:0000256" key="1">
    <source>
        <dbReference type="ARBA" id="ARBA00004613"/>
    </source>
</evidence>
<sequence>MNNTGLVLALLLLGVSTPHVFAALTMDQMRNAAKMIRNVCQPKTGVATELIDQISEGVFDEENRDLKCYIKCAMQMMQSMGSNGKLRPDAAISQAKKMLPIEIRDAMIAGIDTCRNVDKENPGLDPCDLALVATKCVYNHTKDVFLFP</sequence>
<dbReference type="GO" id="GO:0007608">
    <property type="term" value="P:sensory perception of smell"/>
    <property type="evidence" value="ECO:0007669"/>
    <property type="project" value="TreeGrafter"/>
</dbReference>
<comment type="subcellular location">
    <subcellularLocation>
        <location evidence="1">Secreted</location>
    </subcellularLocation>
</comment>
<comment type="similarity">
    <text evidence="2">Belongs to the PBP/GOBP family.</text>
</comment>
<organism evidence="5">
    <name type="scientific">Blattella germanica</name>
    <name type="common">German cockroach</name>
    <name type="synonym">Blatta germanica</name>
    <dbReference type="NCBI Taxonomy" id="6973"/>
    <lineage>
        <taxon>Eukaryota</taxon>
        <taxon>Metazoa</taxon>
        <taxon>Ecdysozoa</taxon>
        <taxon>Arthropoda</taxon>
        <taxon>Hexapoda</taxon>
        <taxon>Insecta</taxon>
        <taxon>Pterygota</taxon>
        <taxon>Neoptera</taxon>
        <taxon>Polyneoptera</taxon>
        <taxon>Dictyoptera</taxon>
        <taxon>Blattodea</taxon>
        <taxon>Blaberoidea</taxon>
        <taxon>Blattellidae</taxon>
        <taxon>Blattella</taxon>
    </lineage>
</organism>
<dbReference type="PANTHER" id="PTHR21364:SF2">
    <property type="entry name" value="GENERAL ODORANT-BINDING PROTEIN 19A"/>
    <property type="match status" value="1"/>
</dbReference>
<dbReference type="Gene3D" id="1.10.238.20">
    <property type="entry name" value="Pheromone/general odorant binding protein domain"/>
    <property type="match status" value="1"/>
</dbReference>
<feature type="signal peptide" evidence="4">
    <location>
        <begin position="1"/>
        <end position="22"/>
    </location>
</feature>